<evidence type="ECO:0000313" key="2">
    <source>
        <dbReference type="Proteomes" id="UP001160148"/>
    </source>
</evidence>
<dbReference type="Proteomes" id="UP001160148">
    <property type="component" value="Unassembled WGS sequence"/>
</dbReference>
<gene>
    <name evidence="1" type="ORF">MEUPH1_LOCUS6730</name>
</gene>
<dbReference type="EMBL" id="CARXXK010000001">
    <property type="protein sequence ID" value="CAI6350247.1"/>
    <property type="molecule type" value="Genomic_DNA"/>
</dbReference>
<dbReference type="AlphaFoldDB" id="A0AAV0W3A1"/>
<reference evidence="1 2" key="1">
    <citation type="submission" date="2023-01" db="EMBL/GenBank/DDBJ databases">
        <authorList>
            <person name="Whitehead M."/>
        </authorList>
    </citation>
    <scope>NUCLEOTIDE SEQUENCE [LARGE SCALE GENOMIC DNA]</scope>
</reference>
<proteinExistence type="predicted"/>
<name>A0AAV0W3A1_9HEMI</name>
<evidence type="ECO:0000313" key="1">
    <source>
        <dbReference type="EMBL" id="CAI6350247.1"/>
    </source>
</evidence>
<keyword evidence="2" id="KW-1185">Reference proteome</keyword>
<organism evidence="1 2">
    <name type="scientific">Macrosiphum euphorbiae</name>
    <name type="common">potato aphid</name>
    <dbReference type="NCBI Taxonomy" id="13131"/>
    <lineage>
        <taxon>Eukaryota</taxon>
        <taxon>Metazoa</taxon>
        <taxon>Ecdysozoa</taxon>
        <taxon>Arthropoda</taxon>
        <taxon>Hexapoda</taxon>
        <taxon>Insecta</taxon>
        <taxon>Pterygota</taxon>
        <taxon>Neoptera</taxon>
        <taxon>Paraneoptera</taxon>
        <taxon>Hemiptera</taxon>
        <taxon>Sternorrhyncha</taxon>
        <taxon>Aphidomorpha</taxon>
        <taxon>Aphidoidea</taxon>
        <taxon>Aphididae</taxon>
        <taxon>Macrosiphini</taxon>
        <taxon>Macrosiphum</taxon>
    </lineage>
</organism>
<sequence length="77" mass="9091">MPLPNTNHKYLQVYFMDDEEEQIYARMGICSELNKDIIRDLQLLLHNINPYEVQNCIGSMDMPTDQYRLVINANMVL</sequence>
<accession>A0AAV0W3A1</accession>
<protein>
    <submittedName>
        <fullName evidence="1">Uncharacterized protein</fullName>
    </submittedName>
</protein>
<comment type="caution">
    <text evidence="1">The sequence shown here is derived from an EMBL/GenBank/DDBJ whole genome shotgun (WGS) entry which is preliminary data.</text>
</comment>